<keyword evidence="7" id="KW-0812">Transmembrane</keyword>
<dbReference type="EMBL" id="AM746676">
    <property type="protein sequence ID" value="CAN91449.1"/>
    <property type="molecule type" value="Genomic_DNA"/>
</dbReference>
<evidence type="ECO:0000256" key="1">
    <source>
        <dbReference type="ARBA" id="ARBA00012513"/>
    </source>
</evidence>
<evidence type="ECO:0000256" key="4">
    <source>
        <dbReference type="ARBA" id="ARBA00022777"/>
    </source>
</evidence>
<accession>A9F6M3</accession>
<evidence type="ECO:0000313" key="9">
    <source>
        <dbReference type="EMBL" id="CAN91449.1"/>
    </source>
</evidence>
<dbReference type="HOGENOM" id="CLU_554226_0_0_7"/>
<reference evidence="9 10" key="1">
    <citation type="journal article" date="2007" name="Nat. Biotechnol.">
        <title>Complete genome sequence of the myxobacterium Sorangium cellulosum.</title>
        <authorList>
            <person name="Schneiker S."/>
            <person name="Perlova O."/>
            <person name="Kaiser O."/>
            <person name="Gerth K."/>
            <person name="Alici A."/>
            <person name="Altmeyer M.O."/>
            <person name="Bartels D."/>
            <person name="Bekel T."/>
            <person name="Beyer S."/>
            <person name="Bode E."/>
            <person name="Bode H.B."/>
            <person name="Bolten C.J."/>
            <person name="Choudhuri J.V."/>
            <person name="Doss S."/>
            <person name="Elnakady Y.A."/>
            <person name="Frank B."/>
            <person name="Gaigalat L."/>
            <person name="Goesmann A."/>
            <person name="Groeger C."/>
            <person name="Gross F."/>
            <person name="Jelsbak L."/>
            <person name="Jelsbak L."/>
            <person name="Kalinowski J."/>
            <person name="Kegler C."/>
            <person name="Knauber T."/>
            <person name="Konietzny S."/>
            <person name="Kopp M."/>
            <person name="Krause L."/>
            <person name="Krug D."/>
            <person name="Linke B."/>
            <person name="Mahmud T."/>
            <person name="Martinez-Arias R."/>
            <person name="McHardy A.C."/>
            <person name="Merai M."/>
            <person name="Meyer F."/>
            <person name="Mormann S."/>
            <person name="Munoz-Dorado J."/>
            <person name="Perez J."/>
            <person name="Pradella S."/>
            <person name="Rachid S."/>
            <person name="Raddatz G."/>
            <person name="Rosenau F."/>
            <person name="Rueckert C."/>
            <person name="Sasse F."/>
            <person name="Scharfe M."/>
            <person name="Schuster S.C."/>
            <person name="Suen G."/>
            <person name="Treuner-Lange A."/>
            <person name="Velicer G.J."/>
            <person name="Vorholter F.-J."/>
            <person name="Weissman K.J."/>
            <person name="Welch R.D."/>
            <person name="Wenzel S.C."/>
            <person name="Whitworth D.E."/>
            <person name="Wilhelm S."/>
            <person name="Wittmann C."/>
            <person name="Bloecker H."/>
            <person name="Puehler A."/>
            <person name="Mueller R."/>
        </authorList>
    </citation>
    <scope>NUCLEOTIDE SEQUENCE [LARGE SCALE GENOMIC DNA]</scope>
    <source>
        <strain evidence="10">So ce56</strain>
    </source>
</reference>
<feature type="compositionally biased region" description="Polar residues" evidence="6">
    <location>
        <begin position="327"/>
        <end position="336"/>
    </location>
</feature>
<evidence type="ECO:0000256" key="5">
    <source>
        <dbReference type="ARBA" id="ARBA00022840"/>
    </source>
</evidence>
<dbReference type="KEGG" id="scl:sce1291"/>
<dbReference type="PANTHER" id="PTHR43671">
    <property type="entry name" value="SERINE/THREONINE-PROTEIN KINASE NEK"/>
    <property type="match status" value="1"/>
</dbReference>
<dbReference type="Gene3D" id="1.10.510.10">
    <property type="entry name" value="Transferase(Phosphotransferase) domain 1"/>
    <property type="match status" value="1"/>
</dbReference>
<dbReference type="SMART" id="SM00220">
    <property type="entry name" value="S_TKc"/>
    <property type="match status" value="1"/>
</dbReference>
<organism evidence="9 10">
    <name type="scientific">Sorangium cellulosum (strain So ce56)</name>
    <name type="common">Polyangium cellulosum (strain So ce56)</name>
    <dbReference type="NCBI Taxonomy" id="448385"/>
    <lineage>
        <taxon>Bacteria</taxon>
        <taxon>Pseudomonadati</taxon>
        <taxon>Myxococcota</taxon>
        <taxon>Polyangia</taxon>
        <taxon>Polyangiales</taxon>
        <taxon>Polyangiaceae</taxon>
        <taxon>Sorangium</taxon>
    </lineage>
</organism>
<feature type="compositionally biased region" description="Basic and acidic residues" evidence="6">
    <location>
        <begin position="445"/>
        <end position="459"/>
    </location>
</feature>
<keyword evidence="3" id="KW-0547">Nucleotide-binding</keyword>
<name>A9F6M3_SORC5</name>
<keyword evidence="2" id="KW-0808">Transferase</keyword>
<dbReference type="Pfam" id="PF00069">
    <property type="entry name" value="Pkinase"/>
    <property type="match status" value="1"/>
</dbReference>
<feature type="domain" description="Protein kinase" evidence="8">
    <location>
        <begin position="11"/>
        <end position="278"/>
    </location>
</feature>
<dbReference type="AlphaFoldDB" id="A9F6M3"/>
<evidence type="ECO:0000256" key="6">
    <source>
        <dbReference type="SAM" id="MobiDB-lite"/>
    </source>
</evidence>
<evidence type="ECO:0000259" key="8">
    <source>
        <dbReference type="PROSITE" id="PS50011"/>
    </source>
</evidence>
<keyword evidence="7" id="KW-0472">Membrane</keyword>
<evidence type="ECO:0000256" key="7">
    <source>
        <dbReference type="SAM" id="Phobius"/>
    </source>
</evidence>
<evidence type="ECO:0000256" key="3">
    <source>
        <dbReference type="ARBA" id="ARBA00022741"/>
    </source>
</evidence>
<protein>
    <recommendedName>
        <fullName evidence="1">non-specific serine/threonine protein kinase</fullName>
        <ecNumber evidence="1">2.7.11.1</ecNumber>
    </recommendedName>
</protein>
<dbReference type="InterPro" id="IPR011009">
    <property type="entry name" value="Kinase-like_dom_sf"/>
</dbReference>
<dbReference type="BioCyc" id="SCEL448385:SCE_RS06690-MONOMER"/>
<dbReference type="SUPFAM" id="SSF56112">
    <property type="entry name" value="Protein kinase-like (PK-like)"/>
    <property type="match status" value="1"/>
</dbReference>
<dbReference type="OrthoDB" id="5506265at2"/>
<feature type="region of interest" description="Disordered" evidence="6">
    <location>
        <begin position="420"/>
        <end position="492"/>
    </location>
</feature>
<dbReference type="InterPro" id="IPR000719">
    <property type="entry name" value="Prot_kinase_dom"/>
</dbReference>
<keyword evidence="7" id="KW-1133">Transmembrane helix</keyword>
<dbReference type="PROSITE" id="PS50011">
    <property type="entry name" value="PROTEIN_KINASE_DOM"/>
    <property type="match status" value="1"/>
</dbReference>
<keyword evidence="10" id="KW-1185">Reference proteome</keyword>
<dbReference type="InterPro" id="IPR050660">
    <property type="entry name" value="NEK_Ser/Thr_kinase"/>
</dbReference>
<dbReference type="GO" id="GO:0005524">
    <property type="term" value="F:ATP binding"/>
    <property type="evidence" value="ECO:0007669"/>
    <property type="project" value="UniProtKB-KW"/>
</dbReference>
<proteinExistence type="predicted"/>
<gene>
    <name evidence="9" type="ordered locus">sce1291</name>
</gene>
<keyword evidence="4" id="KW-0418">Kinase</keyword>
<evidence type="ECO:0000313" key="10">
    <source>
        <dbReference type="Proteomes" id="UP000002139"/>
    </source>
</evidence>
<feature type="transmembrane region" description="Helical" evidence="7">
    <location>
        <begin position="383"/>
        <end position="403"/>
    </location>
</feature>
<dbReference type="GO" id="GO:0004674">
    <property type="term" value="F:protein serine/threonine kinase activity"/>
    <property type="evidence" value="ECO:0007669"/>
    <property type="project" value="UniProtKB-EC"/>
</dbReference>
<evidence type="ECO:0000256" key="2">
    <source>
        <dbReference type="ARBA" id="ARBA00022679"/>
    </source>
</evidence>
<sequence length="492" mass="52830">MVAVGDLWEGHEVLRELERGAVDTFLARRPGDSRELICLHVREGARIEADLFAAEIERLQRVAAEIPEIVPVLYGGVAGSVAWAVSPVHEGAVRLVDAMRGADLGPAVLKTLIDLGGCLARAHVLSAIHGLLSPDRVFVVGEGRTAITHFGFVRLFEVGADDVILEPNYAAPELLSGGRLGSRADVYGFGTLLYELVCQHEFSVEERILPLVPETAAAARDAAAIPALLQWTIRRALAENPKRRHPSIASILAVLTRFAREWEELGGPPELPHDNPFLDASASRRQPRETAMDLDPDDETPLASGERAGGTGELPPSLPSVPPDTLRTGTTPQNDVGTPHVPPTTPRLPVALEVPELDLLPPPPPVVSRGARSGERRRLRGPVLGRALALLSLLVAAWIFVLWQRAPRPVDPRPRVLPVATAPSSAAPPAPVPSGTAEAFSTPELPKEAPPERPDERRRAISAPRPAHGSSTSRRAPHGHSRFYLSAGNTAY</sequence>
<dbReference type="EC" id="2.7.11.1" evidence="1"/>
<dbReference type="eggNOG" id="COG0515">
    <property type="taxonomic scope" value="Bacteria"/>
</dbReference>
<dbReference type="PANTHER" id="PTHR43671:SF13">
    <property type="entry name" value="SERINE_THREONINE-PROTEIN KINASE NEK2"/>
    <property type="match status" value="1"/>
</dbReference>
<feature type="region of interest" description="Disordered" evidence="6">
    <location>
        <begin position="266"/>
        <end position="342"/>
    </location>
</feature>
<dbReference type="STRING" id="448385.sce1291"/>
<keyword evidence="5" id="KW-0067">ATP-binding</keyword>
<dbReference type="RefSeq" id="WP_012233926.1">
    <property type="nucleotide sequence ID" value="NC_010162.1"/>
</dbReference>
<dbReference type="Proteomes" id="UP000002139">
    <property type="component" value="Chromosome"/>
</dbReference>